<reference evidence="8" key="2">
    <citation type="submission" date="2021-04" db="EMBL/GenBank/DDBJ databases">
        <authorList>
            <person name="Gilroy R."/>
        </authorList>
    </citation>
    <scope>NUCLEOTIDE SEQUENCE</scope>
    <source>
        <strain evidence="8">CHK179-28034</strain>
    </source>
</reference>
<dbReference type="CDD" id="cd02609">
    <property type="entry name" value="P-type_ATPase"/>
    <property type="match status" value="1"/>
</dbReference>
<dbReference type="PROSITE" id="PS00154">
    <property type="entry name" value="ATPASE_E1_E2"/>
    <property type="match status" value="1"/>
</dbReference>
<evidence type="ECO:0000313" key="8">
    <source>
        <dbReference type="EMBL" id="HIZ38515.1"/>
    </source>
</evidence>
<keyword evidence="3" id="KW-1278">Translocase</keyword>
<dbReference type="Pfam" id="PF00702">
    <property type="entry name" value="Hydrolase"/>
    <property type="match status" value="1"/>
</dbReference>
<comment type="subcellular location">
    <subcellularLocation>
        <location evidence="1">Membrane</location>
        <topology evidence="1">Multi-pass membrane protein</topology>
    </subcellularLocation>
</comment>
<feature type="transmembrane region" description="Helical" evidence="6">
    <location>
        <begin position="244"/>
        <end position="266"/>
    </location>
</feature>
<evidence type="ECO:0000256" key="4">
    <source>
        <dbReference type="ARBA" id="ARBA00022989"/>
    </source>
</evidence>
<evidence type="ECO:0000256" key="2">
    <source>
        <dbReference type="ARBA" id="ARBA00022692"/>
    </source>
</evidence>
<accession>A0A9D2EJG8</accession>
<sequence length="810" mass="89302">MTQKYRQEWNRLAGIKKGTAKNISERKEIERVNPDYRSGLSEEQVRERTEAGWDNREVDAALLSTADIIKKNVFTYFNLIFTVLAILLCLVGSFRDLTFLPIIIINTIVGIVQEIRAKNVLEKMTMLHAPRAEVIRGGREQSIPAEEVVVDDIVVFQSGSQIIADAEVCAGEVQVNESLLTGESEEITKGEGDDLLSGSFVTAGKCYARLEKVGEDSYISKLTLKAKAMREGEQSEMIRSLDKLVKFAGIAIIPIGAALFLQSYYLNAESFRDSVTSMVAAVIGMIPEGLYLLATVALTVSCVRLARKKVLLHDMKSVETLARVDVLCVDKTGTITENEMSLYDVVLMQEKQNIRSVKNKLADFVYAMDADNDTMKALKNAFPGGKKRKVIKTIPFSSANKYSGIIFEDGAYILGAPEFVLLDKFDSFQESISHYTEEGYRVLVFGISPEVPEGKTLKEGIEPLAAVLLMNKIREEAPQTFAYFKEQGVEVKVISGDNPLTVSETARAAGIPNAQQYVDARTLKTDSDIEEAVQTYTVFGRVLPEQKSQFVKALKKQGRTVAMTGDGVNDVLALKEADCSIAMASGSEAAMQAAQVVLLESDFSRMPEVVGEGRRVVNNIQQSASLFLVKNIFSLLLSLISICFVFTYPLKPSQMSLISMFTIGIPGFFLSQQPNKKRIEGRFLSNVMVKALPGGITDALLVASLTFYGNVFFMGTENISTAATILLAVVGFMILFKVCVPFNIFRVCVWTGCIIGIAGAALIFPHLFALQPISEKVILLLLLFMISAEPVFRYLTKLVEGIQRLIKKVL</sequence>
<dbReference type="SUPFAM" id="SSF81660">
    <property type="entry name" value="Metal cation-transporting ATPase, ATP-binding domain N"/>
    <property type="match status" value="1"/>
</dbReference>
<dbReference type="SFLD" id="SFLDF00027">
    <property type="entry name" value="p-type_atpase"/>
    <property type="match status" value="1"/>
</dbReference>
<dbReference type="Pfam" id="PF00122">
    <property type="entry name" value="E1-E2_ATPase"/>
    <property type="match status" value="1"/>
</dbReference>
<dbReference type="Proteomes" id="UP000824049">
    <property type="component" value="Unassembled WGS sequence"/>
</dbReference>
<reference evidence="8" key="1">
    <citation type="journal article" date="2021" name="PeerJ">
        <title>Extensive microbial diversity within the chicken gut microbiome revealed by metagenomics and culture.</title>
        <authorList>
            <person name="Gilroy R."/>
            <person name="Ravi A."/>
            <person name="Getino M."/>
            <person name="Pursley I."/>
            <person name="Horton D.L."/>
            <person name="Alikhan N.F."/>
            <person name="Baker D."/>
            <person name="Gharbi K."/>
            <person name="Hall N."/>
            <person name="Watson M."/>
            <person name="Adriaenssens E.M."/>
            <person name="Foster-Nyarko E."/>
            <person name="Jarju S."/>
            <person name="Secka A."/>
            <person name="Antonio M."/>
            <person name="Oren A."/>
            <person name="Chaudhuri R.R."/>
            <person name="La Ragione R."/>
            <person name="Hildebrand F."/>
            <person name="Pallen M.J."/>
        </authorList>
    </citation>
    <scope>NUCLEOTIDE SEQUENCE</scope>
    <source>
        <strain evidence="8">CHK179-28034</strain>
    </source>
</reference>
<dbReference type="PANTHER" id="PTHR42861">
    <property type="entry name" value="CALCIUM-TRANSPORTING ATPASE"/>
    <property type="match status" value="1"/>
</dbReference>
<dbReference type="Gene3D" id="1.20.1110.10">
    <property type="entry name" value="Calcium-transporting ATPase, transmembrane domain"/>
    <property type="match status" value="1"/>
</dbReference>
<dbReference type="InterPro" id="IPR036412">
    <property type="entry name" value="HAD-like_sf"/>
</dbReference>
<dbReference type="GO" id="GO:0005524">
    <property type="term" value="F:ATP binding"/>
    <property type="evidence" value="ECO:0007669"/>
    <property type="project" value="InterPro"/>
</dbReference>
<dbReference type="Gene3D" id="3.40.1110.10">
    <property type="entry name" value="Calcium-transporting ATPase, cytoplasmic domain N"/>
    <property type="match status" value="1"/>
</dbReference>
<feature type="transmembrane region" description="Helical" evidence="6">
    <location>
        <begin position="654"/>
        <end position="670"/>
    </location>
</feature>
<evidence type="ECO:0000256" key="3">
    <source>
        <dbReference type="ARBA" id="ARBA00022967"/>
    </source>
</evidence>
<dbReference type="SUPFAM" id="SSF81653">
    <property type="entry name" value="Calcium ATPase, transduction domain A"/>
    <property type="match status" value="1"/>
</dbReference>
<proteinExistence type="predicted"/>
<feature type="domain" description="P-type ATPase A" evidence="7">
    <location>
        <begin position="127"/>
        <end position="223"/>
    </location>
</feature>
<name>A0A9D2EJG8_9FIRM</name>
<dbReference type="InterPro" id="IPR023214">
    <property type="entry name" value="HAD_sf"/>
</dbReference>
<dbReference type="InterPro" id="IPR023299">
    <property type="entry name" value="ATPase_P-typ_cyto_dom_N"/>
</dbReference>
<feature type="transmembrane region" description="Helical" evidence="6">
    <location>
        <begin position="719"/>
        <end position="740"/>
    </location>
</feature>
<dbReference type="InterPro" id="IPR023298">
    <property type="entry name" value="ATPase_P-typ_TM_dom_sf"/>
</dbReference>
<dbReference type="SFLD" id="SFLDG00002">
    <property type="entry name" value="C1.7:_P-type_atpase_like"/>
    <property type="match status" value="1"/>
</dbReference>
<dbReference type="InterPro" id="IPR001757">
    <property type="entry name" value="P_typ_ATPase"/>
</dbReference>
<dbReference type="InterPro" id="IPR008250">
    <property type="entry name" value="ATPase_P-typ_transduc_dom_A_sf"/>
</dbReference>
<dbReference type="EMBL" id="DXBR01000012">
    <property type="protein sequence ID" value="HIZ38515.1"/>
    <property type="molecule type" value="Genomic_DNA"/>
</dbReference>
<feature type="transmembrane region" description="Helical" evidence="6">
    <location>
        <begin position="624"/>
        <end position="648"/>
    </location>
</feature>
<dbReference type="AlphaFoldDB" id="A0A9D2EJG8"/>
<dbReference type="InterPro" id="IPR018303">
    <property type="entry name" value="ATPase_P-typ_P_site"/>
</dbReference>
<feature type="transmembrane region" description="Helical" evidence="6">
    <location>
        <begin position="691"/>
        <end position="713"/>
    </location>
</feature>
<feature type="transmembrane region" description="Helical" evidence="6">
    <location>
        <begin position="73"/>
        <end position="93"/>
    </location>
</feature>
<feature type="transmembrane region" description="Helical" evidence="6">
    <location>
        <begin position="278"/>
        <end position="306"/>
    </location>
</feature>
<evidence type="ECO:0000313" key="9">
    <source>
        <dbReference type="Proteomes" id="UP000824049"/>
    </source>
</evidence>
<keyword evidence="5 6" id="KW-0472">Membrane</keyword>
<dbReference type="Gene3D" id="2.70.150.10">
    <property type="entry name" value="Calcium-transporting ATPase, cytoplasmic transduction domain A"/>
    <property type="match status" value="1"/>
</dbReference>
<organism evidence="8 9">
    <name type="scientific">Candidatus Anaerobutyricum stercoris</name>
    <dbReference type="NCBI Taxonomy" id="2838457"/>
    <lineage>
        <taxon>Bacteria</taxon>
        <taxon>Bacillati</taxon>
        <taxon>Bacillota</taxon>
        <taxon>Clostridia</taxon>
        <taxon>Lachnospirales</taxon>
        <taxon>Lachnospiraceae</taxon>
        <taxon>Anaerobutyricum</taxon>
    </lineage>
</organism>
<dbReference type="NCBIfam" id="TIGR01494">
    <property type="entry name" value="ATPase_P-type"/>
    <property type="match status" value="2"/>
</dbReference>
<dbReference type="SUPFAM" id="SSF81665">
    <property type="entry name" value="Calcium ATPase, transmembrane domain M"/>
    <property type="match status" value="1"/>
</dbReference>
<feature type="transmembrane region" description="Helical" evidence="6">
    <location>
        <begin position="99"/>
        <end position="117"/>
    </location>
</feature>
<feature type="transmembrane region" description="Helical" evidence="6">
    <location>
        <begin position="747"/>
        <end position="771"/>
    </location>
</feature>
<keyword evidence="2 6" id="KW-0812">Transmembrane</keyword>
<dbReference type="PRINTS" id="PR00120">
    <property type="entry name" value="HATPASE"/>
</dbReference>
<dbReference type="InterPro" id="IPR044492">
    <property type="entry name" value="P_typ_ATPase_HD_dom"/>
</dbReference>
<evidence type="ECO:0000256" key="6">
    <source>
        <dbReference type="SAM" id="Phobius"/>
    </source>
</evidence>
<dbReference type="GO" id="GO:0016020">
    <property type="term" value="C:membrane"/>
    <property type="evidence" value="ECO:0007669"/>
    <property type="project" value="UniProtKB-SubCell"/>
</dbReference>
<dbReference type="InterPro" id="IPR059000">
    <property type="entry name" value="ATPase_P-type_domA"/>
</dbReference>
<dbReference type="GO" id="GO:0016887">
    <property type="term" value="F:ATP hydrolysis activity"/>
    <property type="evidence" value="ECO:0007669"/>
    <property type="project" value="InterPro"/>
</dbReference>
<gene>
    <name evidence="8" type="ORF">H9968_01110</name>
</gene>
<evidence type="ECO:0000259" key="7">
    <source>
        <dbReference type="Pfam" id="PF00122"/>
    </source>
</evidence>
<dbReference type="SFLD" id="SFLDS00003">
    <property type="entry name" value="Haloacid_Dehalogenase"/>
    <property type="match status" value="1"/>
</dbReference>
<protein>
    <submittedName>
        <fullName evidence="8">Cation-translocating P-type ATPase</fullName>
    </submittedName>
</protein>
<comment type="caution">
    <text evidence="8">The sequence shown here is derived from an EMBL/GenBank/DDBJ whole genome shotgun (WGS) entry which is preliminary data.</text>
</comment>
<dbReference type="SUPFAM" id="SSF56784">
    <property type="entry name" value="HAD-like"/>
    <property type="match status" value="1"/>
</dbReference>
<dbReference type="Gene3D" id="3.40.50.1000">
    <property type="entry name" value="HAD superfamily/HAD-like"/>
    <property type="match status" value="1"/>
</dbReference>
<evidence type="ECO:0000256" key="5">
    <source>
        <dbReference type="ARBA" id="ARBA00023136"/>
    </source>
</evidence>
<evidence type="ECO:0000256" key="1">
    <source>
        <dbReference type="ARBA" id="ARBA00004141"/>
    </source>
</evidence>
<feature type="transmembrane region" description="Helical" evidence="6">
    <location>
        <begin position="777"/>
        <end position="795"/>
    </location>
</feature>
<dbReference type="PRINTS" id="PR00119">
    <property type="entry name" value="CATATPASE"/>
</dbReference>
<keyword evidence="4 6" id="KW-1133">Transmembrane helix</keyword>